<organism evidence="1 2">
    <name type="scientific">Arachis hypogaea</name>
    <name type="common">Peanut</name>
    <dbReference type="NCBI Taxonomy" id="3818"/>
    <lineage>
        <taxon>Eukaryota</taxon>
        <taxon>Viridiplantae</taxon>
        <taxon>Streptophyta</taxon>
        <taxon>Embryophyta</taxon>
        <taxon>Tracheophyta</taxon>
        <taxon>Spermatophyta</taxon>
        <taxon>Magnoliopsida</taxon>
        <taxon>eudicotyledons</taxon>
        <taxon>Gunneridae</taxon>
        <taxon>Pentapetalae</taxon>
        <taxon>rosids</taxon>
        <taxon>fabids</taxon>
        <taxon>Fabales</taxon>
        <taxon>Fabaceae</taxon>
        <taxon>Papilionoideae</taxon>
        <taxon>50 kb inversion clade</taxon>
        <taxon>dalbergioids sensu lato</taxon>
        <taxon>Dalbergieae</taxon>
        <taxon>Pterocarpus clade</taxon>
        <taxon>Arachis</taxon>
    </lineage>
</organism>
<dbReference type="AlphaFoldDB" id="A0A445CUS2"/>
<dbReference type="Proteomes" id="UP000289738">
    <property type="component" value="Chromosome A06"/>
</dbReference>
<evidence type="ECO:0000313" key="2">
    <source>
        <dbReference type="Proteomes" id="UP000289738"/>
    </source>
</evidence>
<proteinExistence type="predicted"/>
<comment type="caution">
    <text evidence="1">The sequence shown here is derived from an EMBL/GenBank/DDBJ whole genome shotgun (WGS) entry which is preliminary data.</text>
</comment>
<sequence length="93" mass="10088">MKMRERGGSEAELVSITTSTAFTTTVEALLRLLLLSEPPPGEAAAAVTTGSFHRCYQCADREMPYECKFSSDLETSMGLVQHEGGPCDILRCS</sequence>
<dbReference type="EMBL" id="SDMP01000006">
    <property type="protein sequence ID" value="RYR54653.1"/>
    <property type="molecule type" value="Genomic_DNA"/>
</dbReference>
<gene>
    <name evidence="1" type="ORF">Ahy_A06g029966</name>
</gene>
<reference evidence="1 2" key="1">
    <citation type="submission" date="2019-01" db="EMBL/GenBank/DDBJ databases">
        <title>Sequencing of cultivated peanut Arachis hypogaea provides insights into genome evolution and oil improvement.</title>
        <authorList>
            <person name="Chen X."/>
        </authorList>
    </citation>
    <scope>NUCLEOTIDE SEQUENCE [LARGE SCALE GENOMIC DNA]</scope>
    <source>
        <strain evidence="2">cv. Fuhuasheng</strain>
        <tissue evidence="1">Leaves</tissue>
    </source>
</reference>
<name>A0A445CUS2_ARAHY</name>
<accession>A0A445CUS2</accession>
<evidence type="ECO:0000313" key="1">
    <source>
        <dbReference type="EMBL" id="RYR54653.1"/>
    </source>
</evidence>
<keyword evidence="2" id="KW-1185">Reference proteome</keyword>
<protein>
    <submittedName>
        <fullName evidence="1">Uncharacterized protein</fullName>
    </submittedName>
</protein>